<feature type="transmembrane region" description="Helical" evidence="6">
    <location>
        <begin position="43"/>
        <end position="59"/>
    </location>
</feature>
<gene>
    <name evidence="7" type="ORF">SPIROBIBN47_290138</name>
</gene>
<evidence type="ECO:0000256" key="1">
    <source>
        <dbReference type="ARBA" id="ARBA00004651"/>
    </source>
</evidence>
<protein>
    <recommendedName>
        <fullName evidence="8">ABC transporter permease</fullName>
    </recommendedName>
</protein>
<keyword evidence="3 6" id="KW-0812">Transmembrane</keyword>
<evidence type="ECO:0008006" key="8">
    <source>
        <dbReference type="Google" id="ProtNLM"/>
    </source>
</evidence>
<keyword evidence="4 6" id="KW-1133">Transmembrane helix</keyword>
<dbReference type="InterPro" id="IPR001851">
    <property type="entry name" value="ABC_transp_permease"/>
</dbReference>
<keyword evidence="2" id="KW-1003">Cell membrane</keyword>
<dbReference type="GO" id="GO:0022857">
    <property type="term" value="F:transmembrane transporter activity"/>
    <property type="evidence" value="ECO:0007669"/>
    <property type="project" value="InterPro"/>
</dbReference>
<reference evidence="7" key="1">
    <citation type="submission" date="2017-02" db="EMBL/GenBank/DDBJ databases">
        <authorList>
            <person name="Regsiter A."/>
            <person name="William W."/>
        </authorList>
    </citation>
    <scope>NUCLEOTIDE SEQUENCE</scope>
    <source>
        <strain evidence="7">Bib</strain>
    </source>
</reference>
<keyword evidence="5 6" id="KW-0472">Membrane</keyword>
<feature type="transmembrane region" description="Helical" evidence="6">
    <location>
        <begin position="66"/>
        <end position="87"/>
    </location>
</feature>
<evidence type="ECO:0000256" key="6">
    <source>
        <dbReference type="SAM" id="Phobius"/>
    </source>
</evidence>
<evidence type="ECO:0000313" key="7">
    <source>
        <dbReference type="EMBL" id="SLM13612.1"/>
    </source>
</evidence>
<accession>A0A3P3XJB8</accession>
<dbReference type="CDD" id="cd06580">
    <property type="entry name" value="TM_PBP1_transp_TpRbsC_like"/>
    <property type="match status" value="1"/>
</dbReference>
<organism evidence="7">
    <name type="scientific">uncultured spirochete</name>
    <dbReference type="NCBI Taxonomy" id="156406"/>
    <lineage>
        <taxon>Bacteria</taxon>
        <taxon>Pseudomonadati</taxon>
        <taxon>Spirochaetota</taxon>
        <taxon>Spirochaetia</taxon>
        <taxon>Spirochaetales</taxon>
        <taxon>environmental samples</taxon>
    </lineage>
</organism>
<dbReference type="PANTHER" id="PTHR43370">
    <property type="entry name" value="SUGAR ABC TRANSPORTER INTEGRAL MEMBRANE PROTEIN-RELATED"/>
    <property type="match status" value="1"/>
</dbReference>
<feature type="transmembrane region" description="Helical" evidence="6">
    <location>
        <begin position="93"/>
        <end position="114"/>
    </location>
</feature>
<evidence type="ECO:0000256" key="5">
    <source>
        <dbReference type="ARBA" id="ARBA00023136"/>
    </source>
</evidence>
<evidence type="ECO:0000256" key="2">
    <source>
        <dbReference type="ARBA" id="ARBA00022475"/>
    </source>
</evidence>
<evidence type="ECO:0000256" key="3">
    <source>
        <dbReference type="ARBA" id="ARBA00022692"/>
    </source>
</evidence>
<dbReference type="AlphaFoldDB" id="A0A3P3XJB8"/>
<proteinExistence type="predicted"/>
<name>A0A3P3XJB8_9SPIR</name>
<dbReference type="PANTHER" id="PTHR43370:SF1">
    <property type="entry name" value="GUANOSINE ABC TRANSPORTER PERMEASE PROTEIN NUPQ"/>
    <property type="match status" value="1"/>
</dbReference>
<sequence length="303" mass="31940">MATMMFVVNMLTMTFRLAVPIALASIGVSISERAGIINLGIEGIMLLGALGGAVGSYVFSNAWMGILLALITGIAIGVLYAFFVLKFEANQSVIGIGLNIIASGLTVVIVKFIWKKEGISGIVTQMSTYSVPFLRNIPVIGAFFTDQSPFILLTLLIALACSYGMWRTKIGLRLQAIGENPLAAATAGIPVARYRTGAIVVGSSLAALGGAYLSIVHSNLFVSNMVAGRGFIAIAANILGGWNPMGSLLASLLFAFAQALRFQFSAVHFPDQISQIIPYVITLLVLVGVGRKTRAPAKLGVLE</sequence>
<dbReference type="GO" id="GO:0005886">
    <property type="term" value="C:plasma membrane"/>
    <property type="evidence" value="ECO:0007669"/>
    <property type="project" value="UniProtKB-SubCell"/>
</dbReference>
<feature type="transmembrane region" description="Helical" evidence="6">
    <location>
        <begin position="197"/>
        <end position="215"/>
    </location>
</feature>
<evidence type="ECO:0000256" key="4">
    <source>
        <dbReference type="ARBA" id="ARBA00022989"/>
    </source>
</evidence>
<dbReference type="Pfam" id="PF02653">
    <property type="entry name" value="BPD_transp_2"/>
    <property type="match status" value="1"/>
</dbReference>
<comment type="subcellular location">
    <subcellularLocation>
        <location evidence="1">Cell membrane</location>
        <topology evidence="1">Multi-pass membrane protein</topology>
    </subcellularLocation>
</comment>
<dbReference type="EMBL" id="FWDM01000022">
    <property type="protein sequence ID" value="SLM13612.1"/>
    <property type="molecule type" value="Genomic_DNA"/>
</dbReference>